<proteinExistence type="predicted"/>
<evidence type="ECO:0000313" key="3">
    <source>
        <dbReference type="Proteomes" id="UP000246464"/>
    </source>
</evidence>
<dbReference type="AlphaFoldDB" id="A0A2U9C4S4"/>
<keyword evidence="3" id="KW-1185">Reference proteome</keyword>
<name>A0A2U9C4S4_SCOMX</name>
<gene>
    <name evidence="2" type="ORF">SMAX5B_016464</name>
</gene>
<evidence type="ECO:0000256" key="1">
    <source>
        <dbReference type="SAM" id="MobiDB-lite"/>
    </source>
</evidence>
<evidence type="ECO:0000313" key="2">
    <source>
        <dbReference type="EMBL" id="AWP11595.1"/>
    </source>
</evidence>
<accession>A0A2U9C4S4</accession>
<sequence length="61" mass="6760">EAALRGVGEAEENPRGEGGESGMPAAWIGVVGSNVNVSSEGLRRERFFFKLHQWVNRENQF</sequence>
<reference evidence="2 3" key="1">
    <citation type="submission" date="2017-12" db="EMBL/GenBank/DDBJ databases">
        <title>Integrating genomic resources of turbot (Scophthalmus maximus) in depth evaluation of genetic and physical mapping variation across individuals.</title>
        <authorList>
            <person name="Martinez P."/>
        </authorList>
    </citation>
    <scope>NUCLEOTIDE SEQUENCE [LARGE SCALE GENOMIC DNA]</scope>
</reference>
<protein>
    <submittedName>
        <fullName evidence="2">Uncharacterized protein</fullName>
    </submittedName>
</protein>
<feature type="non-terminal residue" evidence="2">
    <location>
        <position position="1"/>
    </location>
</feature>
<feature type="region of interest" description="Disordered" evidence="1">
    <location>
        <begin position="1"/>
        <end position="23"/>
    </location>
</feature>
<dbReference type="Proteomes" id="UP000246464">
    <property type="component" value="Chromosome 13"/>
</dbReference>
<dbReference type="EMBL" id="CP026255">
    <property type="protein sequence ID" value="AWP11595.1"/>
    <property type="molecule type" value="Genomic_DNA"/>
</dbReference>
<organism evidence="2 3">
    <name type="scientific">Scophthalmus maximus</name>
    <name type="common">Turbot</name>
    <name type="synonym">Psetta maxima</name>
    <dbReference type="NCBI Taxonomy" id="52904"/>
    <lineage>
        <taxon>Eukaryota</taxon>
        <taxon>Metazoa</taxon>
        <taxon>Chordata</taxon>
        <taxon>Craniata</taxon>
        <taxon>Vertebrata</taxon>
        <taxon>Euteleostomi</taxon>
        <taxon>Actinopterygii</taxon>
        <taxon>Neopterygii</taxon>
        <taxon>Teleostei</taxon>
        <taxon>Neoteleostei</taxon>
        <taxon>Acanthomorphata</taxon>
        <taxon>Carangaria</taxon>
        <taxon>Pleuronectiformes</taxon>
        <taxon>Pleuronectoidei</taxon>
        <taxon>Scophthalmidae</taxon>
        <taxon>Scophthalmus</taxon>
    </lineage>
</organism>